<dbReference type="RefSeq" id="WP_190959557.1">
    <property type="nucleotide sequence ID" value="NZ_JACJTU010000066.1"/>
</dbReference>
<reference evidence="2 3" key="1">
    <citation type="journal article" date="2020" name="ISME J.">
        <title>Comparative genomics reveals insights into cyanobacterial evolution and habitat adaptation.</title>
        <authorList>
            <person name="Chen M.Y."/>
            <person name="Teng W.K."/>
            <person name="Zhao L."/>
            <person name="Hu C.X."/>
            <person name="Zhou Y.K."/>
            <person name="Han B.P."/>
            <person name="Song L.R."/>
            <person name="Shu W.S."/>
        </authorList>
    </citation>
    <scope>NUCLEOTIDE SEQUENCE [LARGE SCALE GENOMIC DNA]</scope>
    <source>
        <strain evidence="2 3">FACHB-159</strain>
    </source>
</reference>
<keyword evidence="1" id="KW-1133">Transmembrane helix</keyword>
<dbReference type="Proteomes" id="UP000637383">
    <property type="component" value="Unassembled WGS sequence"/>
</dbReference>
<dbReference type="EMBL" id="JACJTU010000066">
    <property type="protein sequence ID" value="MBD2739047.1"/>
    <property type="molecule type" value="Genomic_DNA"/>
</dbReference>
<keyword evidence="1" id="KW-0472">Membrane</keyword>
<protein>
    <recommendedName>
        <fullName evidence="4">Transposase</fullName>
    </recommendedName>
</protein>
<name>A0ABR8KM97_9NOSO</name>
<accession>A0ABR8KM97</accession>
<evidence type="ECO:0000256" key="1">
    <source>
        <dbReference type="SAM" id="Phobius"/>
    </source>
</evidence>
<proteinExistence type="predicted"/>
<organism evidence="2 3">
    <name type="scientific">Nostoc paludosum FACHB-159</name>
    <dbReference type="NCBI Taxonomy" id="2692908"/>
    <lineage>
        <taxon>Bacteria</taxon>
        <taxon>Bacillati</taxon>
        <taxon>Cyanobacteriota</taxon>
        <taxon>Cyanophyceae</taxon>
        <taxon>Nostocales</taxon>
        <taxon>Nostocaceae</taxon>
        <taxon>Nostoc</taxon>
    </lineage>
</organism>
<evidence type="ECO:0008006" key="4">
    <source>
        <dbReference type="Google" id="ProtNLM"/>
    </source>
</evidence>
<comment type="caution">
    <text evidence="2">The sequence shown here is derived from an EMBL/GenBank/DDBJ whole genome shotgun (WGS) entry which is preliminary data.</text>
</comment>
<evidence type="ECO:0000313" key="3">
    <source>
        <dbReference type="Proteomes" id="UP000637383"/>
    </source>
</evidence>
<gene>
    <name evidence="2" type="ORF">H6H03_35160</name>
</gene>
<keyword evidence="1" id="KW-0812">Transmembrane</keyword>
<keyword evidence="3" id="KW-1185">Reference proteome</keyword>
<sequence>MKTIQLPYTKPLTRKTQFDYQANTQNQLFKLLNLEVFVKFQKLTNQTEVDLVLACSAACRYLLIALVVLLALQ</sequence>
<evidence type="ECO:0000313" key="2">
    <source>
        <dbReference type="EMBL" id="MBD2739047.1"/>
    </source>
</evidence>
<feature type="transmembrane region" description="Helical" evidence="1">
    <location>
        <begin position="51"/>
        <end position="72"/>
    </location>
</feature>